<sequence length="560" mass="63454">MGKECSSHAESFAALHNSERRQSGMEAPHLHTSMFVNCSDFTIQGNGLYLTSSAGSAKEDKDYRHIRVGDLHVLRFIREDDVFQTVAVQRHGSSVYRTRVLRGKRKTYHAKIVGSQDTFTVMACTDPDFAQWRSEVEENHQRTDSSGGCCLEAPNTSQPFVYISFRNYSMDIGWLNEPNSEWFRVSSGSLLVEPGDQVPWYKDLRSQDPQWLEYFQSVVPGHGCGDQEILRRLTIHDLLAMLPDRSDFRCISGIPQTLYLGAVYALDQTNGKLPQLVEKVAVFPTRTSIAHQDQYWIPRGAKSSLESCRLGHFTRISLRALHEIKLNEWETRPLFDWFLRVEDMETISAACYIQLSHILQSSHSKRNLSIENIALVTHLRLTMEMSKSNWNQEYLRPEDDIFLFVANPTAAHEHDVLSVNLSQIGFHWSLTPDGSMPLSRSEIEQLGLPEITVKTYLGTTTWREEDRQVMEDFGSILGADIATTGLSASLGYPLATIDGEISNLLNITSSTSIQKKLILLDIAHCYHGYFSELSHTFNTTNPPFCPDPVELDLESPVTNR</sequence>
<organism evidence="1 2">
    <name type="scientific">Favolaschia claudopus</name>
    <dbReference type="NCBI Taxonomy" id="2862362"/>
    <lineage>
        <taxon>Eukaryota</taxon>
        <taxon>Fungi</taxon>
        <taxon>Dikarya</taxon>
        <taxon>Basidiomycota</taxon>
        <taxon>Agaricomycotina</taxon>
        <taxon>Agaricomycetes</taxon>
        <taxon>Agaricomycetidae</taxon>
        <taxon>Agaricales</taxon>
        <taxon>Marasmiineae</taxon>
        <taxon>Mycenaceae</taxon>
        <taxon>Favolaschia</taxon>
    </lineage>
</organism>
<dbReference type="AlphaFoldDB" id="A0AAV9ZVT7"/>
<name>A0AAV9ZVT7_9AGAR</name>
<comment type="caution">
    <text evidence="1">The sequence shown here is derived from an EMBL/GenBank/DDBJ whole genome shotgun (WGS) entry which is preliminary data.</text>
</comment>
<evidence type="ECO:0000313" key="2">
    <source>
        <dbReference type="Proteomes" id="UP001362999"/>
    </source>
</evidence>
<accession>A0AAV9ZVT7</accession>
<keyword evidence="2" id="KW-1185">Reference proteome</keyword>
<protein>
    <submittedName>
        <fullName evidence="1">Uncharacterized protein</fullName>
    </submittedName>
</protein>
<evidence type="ECO:0000313" key="1">
    <source>
        <dbReference type="EMBL" id="KAK6992935.1"/>
    </source>
</evidence>
<proteinExistence type="predicted"/>
<gene>
    <name evidence="1" type="ORF">R3P38DRAFT_2801287</name>
</gene>
<dbReference type="EMBL" id="JAWWNJ010000105">
    <property type="protein sequence ID" value="KAK6992935.1"/>
    <property type="molecule type" value="Genomic_DNA"/>
</dbReference>
<dbReference type="Proteomes" id="UP001362999">
    <property type="component" value="Unassembled WGS sequence"/>
</dbReference>
<reference evidence="1 2" key="1">
    <citation type="journal article" date="2024" name="J Genomics">
        <title>Draft genome sequencing and assembly of Favolaschia claudopus CIRM-BRFM 2984 isolated from oak limbs.</title>
        <authorList>
            <person name="Navarro D."/>
            <person name="Drula E."/>
            <person name="Chaduli D."/>
            <person name="Cazenave R."/>
            <person name="Ahrendt S."/>
            <person name="Wang J."/>
            <person name="Lipzen A."/>
            <person name="Daum C."/>
            <person name="Barry K."/>
            <person name="Grigoriev I.V."/>
            <person name="Favel A."/>
            <person name="Rosso M.N."/>
            <person name="Martin F."/>
        </authorList>
    </citation>
    <scope>NUCLEOTIDE SEQUENCE [LARGE SCALE GENOMIC DNA]</scope>
    <source>
        <strain evidence="1 2">CIRM-BRFM 2984</strain>
    </source>
</reference>